<accession>A0ABN3C1A6</accession>
<evidence type="ECO:0008006" key="3">
    <source>
        <dbReference type="Google" id="ProtNLM"/>
    </source>
</evidence>
<reference evidence="1 2" key="1">
    <citation type="journal article" date="2019" name="Int. J. Syst. Evol. Microbiol.">
        <title>The Global Catalogue of Microorganisms (GCM) 10K type strain sequencing project: providing services to taxonomists for standard genome sequencing and annotation.</title>
        <authorList>
            <consortium name="The Broad Institute Genomics Platform"/>
            <consortium name="The Broad Institute Genome Sequencing Center for Infectious Disease"/>
            <person name="Wu L."/>
            <person name="Ma J."/>
        </authorList>
    </citation>
    <scope>NUCLEOTIDE SEQUENCE [LARGE SCALE GENOMIC DNA]</scope>
    <source>
        <strain evidence="1 2">JCM 14924</strain>
    </source>
</reference>
<organism evidence="1 2">
    <name type="scientific">Streptomyces bangladeshensis</name>
    <dbReference type="NCBI Taxonomy" id="295352"/>
    <lineage>
        <taxon>Bacteria</taxon>
        <taxon>Bacillati</taxon>
        <taxon>Actinomycetota</taxon>
        <taxon>Actinomycetes</taxon>
        <taxon>Kitasatosporales</taxon>
        <taxon>Streptomycetaceae</taxon>
        <taxon>Streptomyces</taxon>
    </lineage>
</organism>
<keyword evidence="2" id="KW-1185">Reference proteome</keyword>
<dbReference type="InterPro" id="IPR023375">
    <property type="entry name" value="ADC_dom_sf"/>
</dbReference>
<dbReference type="SUPFAM" id="SSF160104">
    <property type="entry name" value="Acetoacetate decarboxylase-like"/>
    <property type="match status" value="1"/>
</dbReference>
<sequence length="285" mass="31806">MAVRLPAPPPAAAARTRWDRRGDRWGRAGFRRPAPGESVRVVSYGPQQRVYVPELRADWLTQSFVHWAYSPAQIQLLLPRGLAVDTYDGSAWVSLTPFVMAGVRPPGSPAALPPFAETNLRTYVRGPDGRDGLWFLSIEVACPVMLAARAMGVPYRLGRLALARHGDTVAYTGVRWGGGPRYRLVVRPGEPVRPSRLDVWLTSRWRAFTLRWGVLWETPVEHAPWPLRETRLEAMEETLTRAAGLPPPVARPIVHFSDGVRNVRLGVSRPVRRRGRVRDRAAPGG</sequence>
<dbReference type="PANTHER" id="PTHR39186:SF1">
    <property type="entry name" value="DUF2071 DOMAIN-CONTAINING PROTEIN"/>
    <property type="match status" value="1"/>
</dbReference>
<dbReference type="InterPro" id="IPR018644">
    <property type="entry name" value="DUF2071"/>
</dbReference>
<name>A0ABN3C1A6_9ACTN</name>
<dbReference type="Proteomes" id="UP001501391">
    <property type="component" value="Unassembled WGS sequence"/>
</dbReference>
<dbReference type="Pfam" id="PF09844">
    <property type="entry name" value="DUF2071"/>
    <property type="match status" value="1"/>
</dbReference>
<dbReference type="EMBL" id="BAAAOQ010000025">
    <property type="protein sequence ID" value="GAA2202827.1"/>
    <property type="molecule type" value="Genomic_DNA"/>
</dbReference>
<gene>
    <name evidence="1" type="ORF">GCM10009787_63370</name>
</gene>
<protein>
    <recommendedName>
        <fullName evidence="3">DUF2071 domain-containing protein</fullName>
    </recommendedName>
</protein>
<proteinExistence type="predicted"/>
<evidence type="ECO:0000313" key="2">
    <source>
        <dbReference type="Proteomes" id="UP001501391"/>
    </source>
</evidence>
<comment type="caution">
    <text evidence="1">The sequence shown here is derived from an EMBL/GenBank/DDBJ whole genome shotgun (WGS) entry which is preliminary data.</text>
</comment>
<evidence type="ECO:0000313" key="1">
    <source>
        <dbReference type="EMBL" id="GAA2202827.1"/>
    </source>
</evidence>
<dbReference type="PANTHER" id="PTHR39186">
    <property type="entry name" value="DUF2071 FAMILY PROTEIN"/>
    <property type="match status" value="1"/>
</dbReference>